<dbReference type="Proteomes" id="UP000238034">
    <property type="component" value="Unassembled WGS sequence"/>
</dbReference>
<gene>
    <name evidence="3" type="ORF">B0I27_10660</name>
</gene>
<keyword evidence="1" id="KW-1133">Transmembrane helix</keyword>
<name>A0A2T0U305_9SPHI</name>
<proteinExistence type="predicted"/>
<dbReference type="RefSeq" id="WP_106293341.1">
    <property type="nucleotide sequence ID" value="NZ_PVTH01000006.1"/>
</dbReference>
<feature type="domain" description="SPOR" evidence="2">
    <location>
        <begin position="250"/>
        <end position="327"/>
    </location>
</feature>
<organism evidence="3 4">
    <name type="scientific">Arcticibacter pallidicorallinus</name>
    <dbReference type="NCBI Taxonomy" id="1259464"/>
    <lineage>
        <taxon>Bacteria</taxon>
        <taxon>Pseudomonadati</taxon>
        <taxon>Bacteroidota</taxon>
        <taxon>Sphingobacteriia</taxon>
        <taxon>Sphingobacteriales</taxon>
        <taxon>Sphingobacteriaceae</taxon>
        <taxon>Arcticibacter</taxon>
    </lineage>
</organism>
<dbReference type="InterPro" id="IPR040495">
    <property type="entry name" value="HU-CCDC81_bac_1"/>
</dbReference>
<accession>A0A2T0U305</accession>
<feature type="transmembrane region" description="Helical" evidence="1">
    <location>
        <begin position="166"/>
        <end position="184"/>
    </location>
</feature>
<keyword evidence="1" id="KW-0812">Transmembrane</keyword>
<dbReference type="SUPFAM" id="SSF110997">
    <property type="entry name" value="Sporulation related repeat"/>
    <property type="match status" value="1"/>
</dbReference>
<dbReference type="EMBL" id="PVTH01000006">
    <property type="protein sequence ID" value="PRY52301.1"/>
    <property type="molecule type" value="Genomic_DNA"/>
</dbReference>
<dbReference type="Pfam" id="PF05036">
    <property type="entry name" value="SPOR"/>
    <property type="match status" value="1"/>
</dbReference>
<comment type="caution">
    <text evidence="3">The sequence shown here is derived from an EMBL/GenBank/DDBJ whole genome shotgun (WGS) entry which is preliminary data.</text>
</comment>
<dbReference type="InterPro" id="IPR007730">
    <property type="entry name" value="SPOR-like_dom"/>
</dbReference>
<reference evidence="3 4" key="1">
    <citation type="submission" date="2018-03" db="EMBL/GenBank/DDBJ databases">
        <title>Genomic Encyclopedia of Type Strains, Phase III (KMG-III): the genomes of soil and plant-associated and newly described type strains.</title>
        <authorList>
            <person name="Whitman W."/>
        </authorList>
    </citation>
    <scope>NUCLEOTIDE SEQUENCE [LARGE SCALE GENOMIC DNA]</scope>
    <source>
        <strain evidence="3 4">CGMCC 1.9313</strain>
    </source>
</reference>
<keyword evidence="4" id="KW-1185">Reference proteome</keyword>
<dbReference type="GO" id="GO:0042834">
    <property type="term" value="F:peptidoglycan binding"/>
    <property type="evidence" value="ECO:0007669"/>
    <property type="project" value="InterPro"/>
</dbReference>
<keyword evidence="1" id="KW-0472">Membrane</keyword>
<evidence type="ECO:0000256" key="1">
    <source>
        <dbReference type="SAM" id="Phobius"/>
    </source>
</evidence>
<dbReference type="AlphaFoldDB" id="A0A2T0U305"/>
<evidence type="ECO:0000259" key="2">
    <source>
        <dbReference type="PROSITE" id="PS51724"/>
    </source>
</evidence>
<sequence>MNISLYISELLRDYDEVCLSDIGTFYKERTPASFNEASGVFNAPFDRVRFRPKADGDDVLVNYISEVKKISVASSRYFINKFTNSIQQSLTSDNQVELQPIGVLKKGPSGLQLIGNHESPAYFGLQAIQDPSYSSRVRPMNVAVVNEAVNTGIENESSGSASGGKIATIVLIVLLITAGILYIFNPSLFNLSADKPITERNKAKVDSPAAKTTSEPAVVQTAKDSAAPSISAVAQDTVKKIAPAVSSESPVLAPSFEVIGASFALPSEADTYVNLMKSRGIKAKVIEDKRKPKYKISLGSFTTYEAANVEKRRVQSTFNKEAWILTLNDKAKK</sequence>
<dbReference type="PROSITE" id="PS51724">
    <property type="entry name" value="SPOR"/>
    <property type="match status" value="1"/>
</dbReference>
<evidence type="ECO:0000313" key="3">
    <source>
        <dbReference type="EMBL" id="PRY52301.1"/>
    </source>
</evidence>
<dbReference type="InterPro" id="IPR036680">
    <property type="entry name" value="SPOR-like_sf"/>
</dbReference>
<evidence type="ECO:0000313" key="4">
    <source>
        <dbReference type="Proteomes" id="UP000238034"/>
    </source>
</evidence>
<protein>
    <submittedName>
        <fullName evidence="3">Sporulation related protein</fullName>
    </submittedName>
</protein>
<dbReference type="Pfam" id="PF18174">
    <property type="entry name" value="HU-CCDC81_bac_1"/>
    <property type="match status" value="1"/>
</dbReference>
<dbReference type="OrthoDB" id="653949at2"/>